<evidence type="ECO:0000313" key="1">
    <source>
        <dbReference type="EMBL" id="JAP56317.1"/>
    </source>
</evidence>
<sequence length="141" mass="16278">KPRRTKRKQLDSHRACPPLFFFLVTWRLDRRFRRRPPCAPQKCPAGMVTRVQKRIVGFHSTYRTLSSLIRLCLSPRQRQEGWRWDRVQVNGIPCSGRAINGKSGGVRNEHAPTRIHVQHTPRPMVGIFYGTSSQIITPAVP</sequence>
<feature type="non-terminal residue" evidence="1">
    <location>
        <position position="1"/>
    </location>
</feature>
<accession>A0A0X3Q299</accession>
<gene>
    <name evidence="1" type="ORF">TR92351</name>
</gene>
<dbReference type="EMBL" id="GEEE01006908">
    <property type="protein sequence ID" value="JAP56317.1"/>
    <property type="molecule type" value="Transcribed_RNA"/>
</dbReference>
<name>A0A0X3Q299_SCHSO</name>
<dbReference type="AlphaFoldDB" id="A0A0X3Q299"/>
<organism evidence="1">
    <name type="scientific">Schistocephalus solidus</name>
    <name type="common">Tapeworm</name>
    <dbReference type="NCBI Taxonomy" id="70667"/>
    <lineage>
        <taxon>Eukaryota</taxon>
        <taxon>Metazoa</taxon>
        <taxon>Spiralia</taxon>
        <taxon>Lophotrochozoa</taxon>
        <taxon>Platyhelminthes</taxon>
        <taxon>Cestoda</taxon>
        <taxon>Eucestoda</taxon>
        <taxon>Diphyllobothriidea</taxon>
        <taxon>Diphyllobothriidae</taxon>
        <taxon>Schistocephalus</taxon>
    </lineage>
</organism>
<reference evidence="1" key="1">
    <citation type="submission" date="2016-01" db="EMBL/GenBank/DDBJ databases">
        <title>Reference transcriptome for the parasite Schistocephalus solidus: insights into the molecular evolution of parasitism.</title>
        <authorList>
            <person name="Hebert F.O."/>
            <person name="Grambauer S."/>
            <person name="Barber I."/>
            <person name="Landry C.R."/>
            <person name="Aubin-Horth N."/>
        </authorList>
    </citation>
    <scope>NUCLEOTIDE SEQUENCE</scope>
</reference>
<protein>
    <submittedName>
        <fullName evidence="1">Uncharacterized protein</fullName>
    </submittedName>
</protein>
<proteinExistence type="predicted"/>